<feature type="transmembrane region" description="Helical" evidence="9">
    <location>
        <begin position="333"/>
        <end position="357"/>
    </location>
</feature>
<feature type="transmembrane region" description="Helical" evidence="9">
    <location>
        <begin position="489"/>
        <end position="507"/>
    </location>
</feature>
<feature type="compositionally biased region" description="Low complexity" evidence="8">
    <location>
        <begin position="517"/>
        <end position="529"/>
    </location>
</feature>
<feature type="transmembrane region" description="Helical" evidence="9">
    <location>
        <begin position="369"/>
        <end position="393"/>
    </location>
</feature>
<dbReference type="PANTHER" id="PTHR42718:SF9">
    <property type="entry name" value="MAJOR FACILITATOR SUPERFAMILY MULTIDRUG TRANSPORTER MFSC"/>
    <property type="match status" value="1"/>
</dbReference>
<evidence type="ECO:0000256" key="4">
    <source>
        <dbReference type="ARBA" id="ARBA00022475"/>
    </source>
</evidence>
<dbReference type="Pfam" id="PF07690">
    <property type="entry name" value="MFS_1"/>
    <property type="match status" value="1"/>
</dbReference>
<accession>A0ABT4Q759</accession>
<dbReference type="PROSITE" id="PS50850">
    <property type="entry name" value="MFS"/>
    <property type="match status" value="1"/>
</dbReference>
<keyword evidence="3" id="KW-0813">Transport</keyword>
<evidence type="ECO:0000256" key="2">
    <source>
        <dbReference type="ARBA" id="ARBA00008537"/>
    </source>
</evidence>
<dbReference type="InterPro" id="IPR011701">
    <property type="entry name" value="MFS"/>
</dbReference>
<sequence>MSDSNAVPKPAEGGGSSLALIAIVMGTFVAVLNSSLMNVALPQFVTVFGSTVATIQWVITGYMLASAVVIPLSGFLGDTLGAKNLFVLSVAGFTVGSILCGLAWSDSSLILFRIVTGLAGGFIMPIGMSIIYSTFPREKVGTALGMWGVATMVAPALGPTLGGYIIQYYSWRLLFFMSIPFGIAAVILGKVLLKPTPQKKGLKLDVWGMIFSMLFFGCLLLALSKGQSEGWTSLYIVSLFYVSFFSLLLFIWVELGVSNPLLNLRVFKDSNFTMSVIASSLVMMGMYGGTFLTPIYLQNIQGLTPMQTGLLLMPQSLAMAFMMPITGKLVEKVGVKVLGVIGLTILGTTTVELHLLTQDTPNHWLDTLLIIRGIGIGMCMMPLTQIGMINIPTPDVSRASSLSNVVRQVAASMGITILTAIMSSRQTMHYNQINESVTVDSLPANQTISMLSSAIMQGGVDAATAGGSAAAYLAGIMQKEALVRGIADTFYVSAIPVLLCIPLVLLFKTKRKVAQAAAPAPSPSDRAASQVPAPAQEPSKA</sequence>
<feature type="transmembrane region" description="Helical" evidence="9">
    <location>
        <begin position="234"/>
        <end position="252"/>
    </location>
</feature>
<evidence type="ECO:0000256" key="1">
    <source>
        <dbReference type="ARBA" id="ARBA00004651"/>
    </source>
</evidence>
<comment type="subcellular location">
    <subcellularLocation>
        <location evidence="1">Cell membrane</location>
        <topology evidence="1">Multi-pass membrane protein</topology>
    </subcellularLocation>
</comment>
<feature type="transmembrane region" description="Helical" evidence="9">
    <location>
        <begin position="272"/>
        <end position="297"/>
    </location>
</feature>
<evidence type="ECO:0000256" key="7">
    <source>
        <dbReference type="ARBA" id="ARBA00023136"/>
    </source>
</evidence>
<feature type="transmembrane region" description="Helical" evidence="9">
    <location>
        <begin position="111"/>
        <end position="132"/>
    </location>
</feature>
<feature type="transmembrane region" description="Helical" evidence="9">
    <location>
        <begin position="204"/>
        <end position="222"/>
    </location>
</feature>
<evidence type="ECO:0000313" key="11">
    <source>
        <dbReference type="EMBL" id="MCZ8512704.1"/>
    </source>
</evidence>
<feature type="transmembrane region" description="Helical" evidence="9">
    <location>
        <begin position="15"/>
        <end position="32"/>
    </location>
</feature>
<comment type="similarity">
    <text evidence="2">Belongs to the major facilitator superfamily. EmrB family.</text>
</comment>
<feature type="transmembrane region" description="Helical" evidence="9">
    <location>
        <begin position="144"/>
        <end position="166"/>
    </location>
</feature>
<evidence type="ECO:0000256" key="3">
    <source>
        <dbReference type="ARBA" id="ARBA00022448"/>
    </source>
</evidence>
<feature type="domain" description="Major facilitator superfamily (MFS) profile" evidence="10">
    <location>
        <begin position="19"/>
        <end position="512"/>
    </location>
</feature>
<feature type="region of interest" description="Disordered" evidence="8">
    <location>
        <begin position="517"/>
        <end position="541"/>
    </location>
</feature>
<comment type="caution">
    <text evidence="11">The sequence shown here is derived from an EMBL/GenBank/DDBJ whole genome shotgun (WGS) entry which is preliminary data.</text>
</comment>
<evidence type="ECO:0000256" key="8">
    <source>
        <dbReference type="SAM" id="MobiDB-lite"/>
    </source>
</evidence>
<dbReference type="SUPFAM" id="SSF103473">
    <property type="entry name" value="MFS general substrate transporter"/>
    <property type="match status" value="1"/>
</dbReference>
<dbReference type="InterPro" id="IPR004638">
    <property type="entry name" value="EmrB-like"/>
</dbReference>
<evidence type="ECO:0000313" key="12">
    <source>
        <dbReference type="Proteomes" id="UP001527882"/>
    </source>
</evidence>
<gene>
    <name evidence="11" type="ORF">O9H85_09810</name>
</gene>
<dbReference type="NCBIfam" id="TIGR00711">
    <property type="entry name" value="efflux_EmrB"/>
    <property type="match status" value="1"/>
</dbReference>
<dbReference type="Proteomes" id="UP001527882">
    <property type="component" value="Unassembled WGS sequence"/>
</dbReference>
<organism evidence="11 12">
    <name type="scientific">Paenibacillus gyeongsangnamensis</name>
    <dbReference type="NCBI Taxonomy" id="3388067"/>
    <lineage>
        <taxon>Bacteria</taxon>
        <taxon>Bacillati</taxon>
        <taxon>Bacillota</taxon>
        <taxon>Bacilli</taxon>
        <taxon>Bacillales</taxon>
        <taxon>Paenibacillaceae</taxon>
        <taxon>Paenibacillus</taxon>
    </lineage>
</organism>
<keyword evidence="5 9" id="KW-0812">Transmembrane</keyword>
<feature type="transmembrane region" description="Helical" evidence="9">
    <location>
        <begin position="173"/>
        <end position="192"/>
    </location>
</feature>
<keyword evidence="12" id="KW-1185">Reference proteome</keyword>
<proteinExistence type="inferred from homology"/>
<feature type="transmembrane region" description="Helical" evidence="9">
    <location>
        <begin position="85"/>
        <end position="104"/>
    </location>
</feature>
<feature type="transmembrane region" description="Helical" evidence="9">
    <location>
        <begin position="44"/>
        <end position="65"/>
    </location>
</feature>
<feature type="transmembrane region" description="Helical" evidence="9">
    <location>
        <begin position="309"/>
        <end position="327"/>
    </location>
</feature>
<feature type="transmembrane region" description="Helical" evidence="9">
    <location>
        <begin position="458"/>
        <end position="477"/>
    </location>
</feature>
<protein>
    <submittedName>
        <fullName evidence="11">DHA2 family efflux MFS transporter permease subunit</fullName>
    </submittedName>
</protein>
<dbReference type="PANTHER" id="PTHR42718">
    <property type="entry name" value="MAJOR FACILITATOR SUPERFAMILY MULTIDRUG TRANSPORTER MFSC"/>
    <property type="match status" value="1"/>
</dbReference>
<evidence type="ECO:0000256" key="6">
    <source>
        <dbReference type="ARBA" id="ARBA00022989"/>
    </source>
</evidence>
<name>A0ABT4Q759_9BACL</name>
<dbReference type="CDD" id="cd17503">
    <property type="entry name" value="MFS_LmrB_MDR_like"/>
    <property type="match status" value="1"/>
</dbReference>
<dbReference type="RefSeq" id="WP_269881151.1">
    <property type="nucleotide sequence ID" value="NZ_JAQAGZ010000005.1"/>
</dbReference>
<dbReference type="PRINTS" id="PR01036">
    <property type="entry name" value="TCRTETB"/>
</dbReference>
<dbReference type="Gene3D" id="1.20.1720.10">
    <property type="entry name" value="Multidrug resistance protein D"/>
    <property type="match status" value="1"/>
</dbReference>
<evidence type="ECO:0000256" key="9">
    <source>
        <dbReference type="SAM" id="Phobius"/>
    </source>
</evidence>
<dbReference type="InterPro" id="IPR020846">
    <property type="entry name" value="MFS_dom"/>
</dbReference>
<evidence type="ECO:0000256" key="5">
    <source>
        <dbReference type="ARBA" id="ARBA00022692"/>
    </source>
</evidence>
<reference evidence="11 12" key="1">
    <citation type="submission" date="2022-12" db="EMBL/GenBank/DDBJ databases">
        <title>Draft genome sequence of Paenibacillus sp. dW9.</title>
        <authorList>
            <person name="Choi E.-W."/>
            <person name="Kim D.-U."/>
        </authorList>
    </citation>
    <scope>NUCLEOTIDE SEQUENCE [LARGE SCALE GENOMIC DNA]</scope>
    <source>
        <strain evidence="12">dW9</strain>
    </source>
</reference>
<keyword evidence="6 9" id="KW-1133">Transmembrane helix</keyword>
<keyword evidence="4" id="KW-1003">Cell membrane</keyword>
<dbReference type="Gene3D" id="1.20.1250.20">
    <property type="entry name" value="MFS general substrate transporter like domains"/>
    <property type="match status" value="1"/>
</dbReference>
<keyword evidence="7 9" id="KW-0472">Membrane</keyword>
<evidence type="ECO:0000259" key="10">
    <source>
        <dbReference type="PROSITE" id="PS50850"/>
    </source>
</evidence>
<dbReference type="EMBL" id="JAQAGZ010000005">
    <property type="protein sequence ID" value="MCZ8512704.1"/>
    <property type="molecule type" value="Genomic_DNA"/>
</dbReference>
<dbReference type="InterPro" id="IPR036259">
    <property type="entry name" value="MFS_trans_sf"/>
</dbReference>
<feature type="transmembrane region" description="Helical" evidence="9">
    <location>
        <begin position="405"/>
        <end position="423"/>
    </location>
</feature>